<dbReference type="GO" id="GO:0005829">
    <property type="term" value="C:cytosol"/>
    <property type="evidence" value="ECO:0007669"/>
    <property type="project" value="TreeGrafter"/>
</dbReference>
<dbReference type="InterPro" id="IPR001227">
    <property type="entry name" value="Ac_transferase_dom_sf"/>
</dbReference>
<dbReference type="FunFam" id="3.30.70.250:FF:000001">
    <property type="entry name" value="Malonyl CoA-acyl carrier protein transacylase"/>
    <property type="match status" value="1"/>
</dbReference>
<dbReference type="InterPro" id="IPR014043">
    <property type="entry name" value="Acyl_transferase_dom"/>
</dbReference>
<dbReference type="InterPro" id="IPR050858">
    <property type="entry name" value="Mal-CoA-ACP_Trans/PKS_FabD"/>
</dbReference>
<dbReference type="EC" id="2.3.1.39" evidence="4"/>
<sequence>MSGTVFIFPGQGSQYVGMAKDLFEAYDYVKLLFRQAEEILDFPISYQMFTGEEEVLKRTLFAQPAIFLHSAAILNILREKKITPDFAMGHSLGEITALYAAEVLTFEDAIKVVKKRAELMDSVSIGGGMSAIIGLQEDKIQAVIQKYRGKVVIANKNSPSQIVISGYISQLEKVEEELKQAGARRVIRLRVSGAFHSPLMEETKKEFRDFLQEIEFHTPTIPVIPNVYPKPVWNAQKLKDFLVEQLTSMVNWHDGVRTVLKFRPDRFIEIGPKRVLSRLVKEIAGSEIEVYSIDRIEDLETFLNP</sequence>
<dbReference type="SUPFAM" id="SSF55048">
    <property type="entry name" value="Probable ACP-binding domain of malonyl-CoA ACP transacylase"/>
    <property type="match status" value="1"/>
</dbReference>
<accession>A0A7V0LV76</accession>
<dbReference type="PANTHER" id="PTHR42681:SF1">
    <property type="entry name" value="MALONYL-COA-ACYL CARRIER PROTEIN TRANSACYLASE, MITOCHONDRIAL"/>
    <property type="match status" value="1"/>
</dbReference>
<dbReference type="InterPro" id="IPR024925">
    <property type="entry name" value="Malonyl_CoA-ACP_transAc"/>
</dbReference>
<reference evidence="7" key="1">
    <citation type="journal article" date="2020" name="mSystems">
        <title>Genome- and Community-Level Interaction Insights into Carbon Utilization and Element Cycling Functions of Hydrothermarchaeota in Hydrothermal Sediment.</title>
        <authorList>
            <person name="Zhou Z."/>
            <person name="Liu Y."/>
            <person name="Xu W."/>
            <person name="Pan J."/>
            <person name="Luo Z.H."/>
            <person name="Li M."/>
        </authorList>
    </citation>
    <scope>NUCLEOTIDE SEQUENCE [LARGE SCALE GENOMIC DNA]</scope>
    <source>
        <strain evidence="7">HyVt-28</strain>
    </source>
</reference>
<feature type="active site" evidence="5">
    <location>
        <position position="91"/>
    </location>
</feature>
<evidence type="ECO:0000256" key="1">
    <source>
        <dbReference type="ARBA" id="ARBA00022679"/>
    </source>
</evidence>
<name>A0A7V0LV76_UNCW3</name>
<dbReference type="Gene3D" id="3.30.70.250">
    <property type="entry name" value="Malonyl-CoA ACP transacylase, ACP-binding"/>
    <property type="match status" value="1"/>
</dbReference>
<comment type="catalytic activity">
    <reaction evidence="3 4">
        <text>holo-[ACP] + malonyl-CoA = malonyl-[ACP] + CoA</text>
        <dbReference type="Rhea" id="RHEA:41792"/>
        <dbReference type="Rhea" id="RHEA-COMP:9623"/>
        <dbReference type="Rhea" id="RHEA-COMP:9685"/>
        <dbReference type="ChEBI" id="CHEBI:57287"/>
        <dbReference type="ChEBI" id="CHEBI:57384"/>
        <dbReference type="ChEBI" id="CHEBI:64479"/>
        <dbReference type="ChEBI" id="CHEBI:78449"/>
        <dbReference type="EC" id="2.3.1.39"/>
    </reaction>
</comment>
<evidence type="ECO:0000313" key="7">
    <source>
        <dbReference type="EMBL" id="HDL60420.1"/>
    </source>
</evidence>
<feature type="active site" evidence="5">
    <location>
        <position position="196"/>
    </location>
</feature>
<dbReference type="NCBIfam" id="TIGR00128">
    <property type="entry name" value="fabD"/>
    <property type="match status" value="1"/>
</dbReference>
<dbReference type="PIRSF" id="PIRSF000446">
    <property type="entry name" value="Mct"/>
    <property type="match status" value="1"/>
</dbReference>
<dbReference type="Gene3D" id="3.40.366.10">
    <property type="entry name" value="Malonyl-Coenzyme A Acyl Carrier Protein, domain 2"/>
    <property type="match status" value="1"/>
</dbReference>
<dbReference type="GO" id="GO:0006633">
    <property type="term" value="P:fatty acid biosynthetic process"/>
    <property type="evidence" value="ECO:0007669"/>
    <property type="project" value="TreeGrafter"/>
</dbReference>
<evidence type="ECO:0000256" key="2">
    <source>
        <dbReference type="ARBA" id="ARBA00023315"/>
    </source>
</evidence>
<evidence type="ECO:0000256" key="5">
    <source>
        <dbReference type="PIRSR" id="PIRSR000446-1"/>
    </source>
</evidence>
<organism evidence="7">
    <name type="scientific">candidate division WOR-3 bacterium</name>
    <dbReference type="NCBI Taxonomy" id="2052148"/>
    <lineage>
        <taxon>Bacteria</taxon>
        <taxon>Bacteria division WOR-3</taxon>
    </lineage>
</organism>
<keyword evidence="2 4" id="KW-0012">Acyltransferase</keyword>
<dbReference type="SUPFAM" id="SSF52151">
    <property type="entry name" value="FabD/lysophospholipase-like"/>
    <property type="match status" value="1"/>
</dbReference>
<dbReference type="Proteomes" id="UP000886381">
    <property type="component" value="Unassembled WGS sequence"/>
</dbReference>
<dbReference type="PANTHER" id="PTHR42681">
    <property type="entry name" value="MALONYL-COA-ACYL CARRIER PROTEIN TRANSACYLASE, MITOCHONDRIAL"/>
    <property type="match status" value="1"/>
</dbReference>
<dbReference type="SMART" id="SM00827">
    <property type="entry name" value="PKS_AT"/>
    <property type="match status" value="1"/>
</dbReference>
<keyword evidence="1 4" id="KW-0808">Transferase</keyword>
<dbReference type="GO" id="GO:0004314">
    <property type="term" value="F:[acyl-carrier-protein] S-malonyltransferase activity"/>
    <property type="evidence" value="ECO:0007669"/>
    <property type="project" value="UniProtKB-EC"/>
</dbReference>
<comment type="similarity">
    <text evidence="4">Belongs to the fabD family.</text>
</comment>
<dbReference type="InterPro" id="IPR016036">
    <property type="entry name" value="Malonyl_transacylase_ACP-bd"/>
</dbReference>
<evidence type="ECO:0000256" key="4">
    <source>
        <dbReference type="PIRNR" id="PIRNR000446"/>
    </source>
</evidence>
<dbReference type="Pfam" id="PF00698">
    <property type="entry name" value="Acyl_transf_1"/>
    <property type="match status" value="1"/>
</dbReference>
<feature type="domain" description="Malonyl-CoA:ACP transacylase (MAT)" evidence="6">
    <location>
        <begin position="7"/>
        <end position="296"/>
    </location>
</feature>
<gene>
    <name evidence="7" type="primary">fabD</name>
    <name evidence="7" type="ORF">ENH14_03075</name>
</gene>
<comment type="caution">
    <text evidence="7">The sequence shown here is derived from an EMBL/GenBank/DDBJ whole genome shotgun (WGS) entry which is preliminary data.</text>
</comment>
<evidence type="ECO:0000259" key="6">
    <source>
        <dbReference type="SMART" id="SM00827"/>
    </source>
</evidence>
<dbReference type="InterPro" id="IPR004410">
    <property type="entry name" value="Malonyl_CoA-ACP_transAc_FabD"/>
</dbReference>
<dbReference type="AlphaFoldDB" id="A0A7V0LV76"/>
<protein>
    <recommendedName>
        <fullName evidence="4">Malonyl CoA-acyl carrier protein transacylase</fullName>
        <ecNumber evidence="4">2.3.1.39</ecNumber>
    </recommendedName>
</protein>
<dbReference type="EMBL" id="DRDR01000132">
    <property type="protein sequence ID" value="HDL60420.1"/>
    <property type="molecule type" value="Genomic_DNA"/>
</dbReference>
<dbReference type="InterPro" id="IPR016035">
    <property type="entry name" value="Acyl_Trfase/lysoPLipase"/>
</dbReference>
<proteinExistence type="inferred from homology"/>
<evidence type="ECO:0000256" key="3">
    <source>
        <dbReference type="ARBA" id="ARBA00048462"/>
    </source>
</evidence>